<dbReference type="Proteomes" id="UP000831537">
    <property type="component" value="Chromosome"/>
</dbReference>
<feature type="domain" description="SsuA/THI5-like" evidence="2">
    <location>
        <begin position="65"/>
        <end position="269"/>
    </location>
</feature>
<protein>
    <submittedName>
        <fullName evidence="3">ABC transporter substrate-binding protein</fullName>
    </submittedName>
</protein>
<reference evidence="3 4" key="1">
    <citation type="submission" date="2022-04" db="EMBL/GenBank/DDBJ databases">
        <title>Gracilibacillus sp. isolated from saltern.</title>
        <authorList>
            <person name="Won M."/>
            <person name="Lee C.-M."/>
            <person name="Woen H.-Y."/>
            <person name="Kwon S.-W."/>
        </authorList>
    </citation>
    <scope>NUCLEOTIDE SEQUENCE [LARGE SCALE GENOMIC DNA]</scope>
    <source>
        <strain evidence="3 4">SSPM10-3</strain>
    </source>
</reference>
<feature type="chain" id="PRO_5045778722" evidence="1">
    <location>
        <begin position="23"/>
        <end position="348"/>
    </location>
</feature>
<dbReference type="PROSITE" id="PS51257">
    <property type="entry name" value="PROKAR_LIPOPROTEIN"/>
    <property type="match status" value="1"/>
</dbReference>
<keyword evidence="4" id="KW-1185">Reference proteome</keyword>
<dbReference type="Pfam" id="PF09084">
    <property type="entry name" value="NMT1"/>
    <property type="match status" value="1"/>
</dbReference>
<organism evidence="3 4">
    <name type="scientific">Gracilibacillus salinarum</name>
    <dbReference type="NCBI Taxonomy" id="2932255"/>
    <lineage>
        <taxon>Bacteria</taxon>
        <taxon>Bacillati</taxon>
        <taxon>Bacillota</taxon>
        <taxon>Bacilli</taxon>
        <taxon>Bacillales</taxon>
        <taxon>Bacillaceae</taxon>
        <taxon>Gracilibacillus</taxon>
    </lineage>
</organism>
<dbReference type="PANTHER" id="PTHR31528">
    <property type="entry name" value="4-AMINO-5-HYDROXYMETHYL-2-METHYLPYRIMIDINE PHOSPHATE SYNTHASE THI11-RELATED"/>
    <property type="match status" value="1"/>
</dbReference>
<sequence length="348" mass="38787">MGKRNWNKLFFVFMIMVLSLLAACGEDESSEAEADTEPAEETVDTVEEETSDLGEASLVTNWFAQPEHGGNYAALEEGFYAEEGIDMTIEPGGPQISATQLVSSGKMDFGYTSGEDILNARDKGIPLVAIGAIFQVSPYVLISHADAGVEDFEDLEGMTTITAPGVGYWEYIKKSYELEEVKELSYTGQLSTFIEDPDAVTQGYITSEPYVLDQQGVENNYLRIHDSGFQPYSNVIFTTEDVIEEKPELVKAFMAATVKGWEAYRDDPAAYKEILKEYNPDLTEGLMDFGAKEQEELIFGGDAEEHGFGYMTEERWAALQEQMLDLGIITNDEDPTNFFTTEFLPMEE</sequence>
<feature type="signal peptide" evidence="1">
    <location>
        <begin position="1"/>
        <end position="22"/>
    </location>
</feature>
<accession>A0ABY4GGJ1</accession>
<keyword evidence="1" id="KW-0732">Signal</keyword>
<dbReference type="RefSeq" id="WP_244740200.1">
    <property type="nucleotide sequence ID" value="NZ_CP095071.1"/>
</dbReference>
<evidence type="ECO:0000259" key="2">
    <source>
        <dbReference type="Pfam" id="PF09084"/>
    </source>
</evidence>
<dbReference type="SUPFAM" id="SSF53850">
    <property type="entry name" value="Periplasmic binding protein-like II"/>
    <property type="match status" value="1"/>
</dbReference>
<dbReference type="PANTHER" id="PTHR31528:SF3">
    <property type="entry name" value="THIAMINE BIOSYNTHESIS PROTEIN HI_0357-RELATED"/>
    <property type="match status" value="1"/>
</dbReference>
<dbReference type="EMBL" id="CP095071">
    <property type="protein sequence ID" value="UOQ83367.1"/>
    <property type="molecule type" value="Genomic_DNA"/>
</dbReference>
<evidence type="ECO:0000313" key="3">
    <source>
        <dbReference type="EMBL" id="UOQ83367.1"/>
    </source>
</evidence>
<name>A0ABY4GGJ1_9BACI</name>
<proteinExistence type="predicted"/>
<dbReference type="Gene3D" id="3.40.190.10">
    <property type="entry name" value="Periplasmic binding protein-like II"/>
    <property type="match status" value="2"/>
</dbReference>
<dbReference type="InterPro" id="IPR027939">
    <property type="entry name" value="NMT1/THI5"/>
</dbReference>
<gene>
    <name evidence="3" type="ORF">MUN87_11365</name>
</gene>
<evidence type="ECO:0000256" key="1">
    <source>
        <dbReference type="SAM" id="SignalP"/>
    </source>
</evidence>
<evidence type="ECO:0000313" key="4">
    <source>
        <dbReference type="Proteomes" id="UP000831537"/>
    </source>
</evidence>
<dbReference type="InterPro" id="IPR015168">
    <property type="entry name" value="SsuA/THI5"/>
</dbReference>